<dbReference type="Gene3D" id="2.40.50.140">
    <property type="entry name" value="Nucleic acid-binding proteins"/>
    <property type="match status" value="2"/>
</dbReference>
<protein>
    <recommendedName>
        <fullName evidence="3">S1 motif domain-containing protein</fullName>
    </recommendedName>
</protein>
<keyword evidence="5" id="KW-1185">Reference proteome</keyword>
<dbReference type="InterPro" id="IPR003029">
    <property type="entry name" value="S1_domain"/>
</dbReference>
<accession>A0A8J4CZU3</accession>
<proteinExistence type="predicted"/>
<dbReference type="OrthoDB" id="10251508at2759"/>
<evidence type="ECO:0000313" key="4">
    <source>
        <dbReference type="EMBL" id="GIL90879.1"/>
    </source>
</evidence>
<dbReference type="PANTHER" id="PTHR47559:SF1">
    <property type="entry name" value="OS03G0844900 PROTEIN"/>
    <property type="match status" value="1"/>
</dbReference>
<dbReference type="PANTHER" id="PTHR47559">
    <property type="entry name" value="OS03G0844900 PROTEIN"/>
    <property type="match status" value="1"/>
</dbReference>
<evidence type="ECO:0000313" key="5">
    <source>
        <dbReference type="Proteomes" id="UP000747110"/>
    </source>
</evidence>
<keyword evidence="1" id="KW-0175">Coiled coil</keyword>
<feature type="coiled-coil region" evidence="1">
    <location>
        <begin position="359"/>
        <end position="391"/>
    </location>
</feature>
<reference evidence="4" key="1">
    <citation type="journal article" date="2021" name="Proc. Natl. Acad. Sci. U.S.A.">
        <title>Three genomes in the algal genus Volvox reveal the fate of a haploid sex-determining region after a transition to homothallism.</title>
        <authorList>
            <person name="Yamamoto K."/>
            <person name="Hamaji T."/>
            <person name="Kawai-Toyooka H."/>
            <person name="Matsuzaki R."/>
            <person name="Takahashi F."/>
            <person name="Nishimura Y."/>
            <person name="Kawachi M."/>
            <person name="Noguchi H."/>
            <person name="Minakuchi Y."/>
            <person name="Umen J.G."/>
            <person name="Toyoda A."/>
            <person name="Nozaki H."/>
        </authorList>
    </citation>
    <scope>NUCLEOTIDE SEQUENCE</scope>
    <source>
        <strain evidence="4">NIES-3786</strain>
    </source>
</reference>
<evidence type="ECO:0000256" key="2">
    <source>
        <dbReference type="SAM" id="MobiDB-lite"/>
    </source>
</evidence>
<feature type="domain" description="S1 motif" evidence="3">
    <location>
        <begin position="125"/>
        <end position="196"/>
    </location>
</feature>
<feature type="domain" description="S1 motif" evidence="3">
    <location>
        <begin position="210"/>
        <end position="281"/>
    </location>
</feature>
<dbReference type="EMBL" id="BNCP01000061">
    <property type="protein sequence ID" value="GIL90879.1"/>
    <property type="molecule type" value="Genomic_DNA"/>
</dbReference>
<organism evidence="4 5">
    <name type="scientific">Volvox reticuliferus</name>
    <dbReference type="NCBI Taxonomy" id="1737510"/>
    <lineage>
        <taxon>Eukaryota</taxon>
        <taxon>Viridiplantae</taxon>
        <taxon>Chlorophyta</taxon>
        <taxon>core chlorophytes</taxon>
        <taxon>Chlorophyceae</taxon>
        <taxon>CS clade</taxon>
        <taxon>Chlamydomonadales</taxon>
        <taxon>Volvocaceae</taxon>
        <taxon>Volvox</taxon>
    </lineage>
</organism>
<feature type="region of interest" description="Disordered" evidence="2">
    <location>
        <begin position="67"/>
        <end position="110"/>
    </location>
</feature>
<dbReference type="Pfam" id="PF00575">
    <property type="entry name" value="S1"/>
    <property type="match status" value="2"/>
</dbReference>
<evidence type="ECO:0000259" key="3">
    <source>
        <dbReference type="PROSITE" id="PS50126"/>
    </source>
</evidence>
<gene>
    <name evidence="4" type="ORF">Vretifemale_18579</name>
</gene>
<evidence type="ECO:0000256" key="1">
    <source>
        <dbReference type="SAM" id="Coils"/>
    </source>
</evidence>
<dbReference type="SMART" id="SM00316">
    <property type="entry name" value="S1"/>
    <property type="match status" value="2"/>
</dbReference>
<dbReference type="InterPro" id="IPR052757">
    <property type="entry name" value="Ribosomal_protein_S1"/>
</dbReference>
<comment type="caution">
    <text evidence="4">The sequence shown here is derived from an EMBL/GenBank/DDBJ whole genome shotgun (WGS) entry which is preliminary data.</text>
</comment>
<sequence length="395" mass="43189">MRCMNGRPHLCRRLLSFCIFLCWRLTLVGTKMRVSWLTFPESKLRTLQPSPMTLLSRCFRSRESAPRLRAVQANKHTPEAPLPQLTRPKPATAAQQAQAQPPVPPASPSAIADAYKRASDAKAQGEVVEVKVVGQNEGGVMVQYGPVRGFIPYNQVDPARLRACANGNLSKLTGQQLKARVVTADASRKELVLSERQVAAAEALSRIQPGEVLACVVTGLEDYGAFVQVKGMPEVVGLVHKSEVSWDRIMTVDQVLSVGQEVIAKVLAVDPVNVRLTLSMKQMLTDPLTLSLDNLAWEAYANGSLGTDMQGLVNALAASVGVDSVKPTRVAQDPHHVAQELEVYLVRSDREAEGEYTAVARLGVSAMELELRAAELNREQVKQLLQRVASRIFTQ</sequence>
<dbReference type="PROSITE" id="PS50126">
    <property type="entry name" value="S1"/>
    <property type="match status" value="2"/>
</dbReference>
<name>A0A8J4CZU3_9CHLO</name>
<dbReference type="AlphaFoldDB" id="A0A8J4CZU3"/>
<dbReference type="GO" id="GO:0003676">
    <property type="term" value="F:nucleic acid binding"/>
    <property type="evidence" value="ECO:0007669"/>
    <property type="project" value="InterPro"/>
</dbReference>
<dbReference type="SUPFAM" id="SSF50249">
    <property type="entry name" value="Nucleic acid-binding proteins"/>
    <property type="match status" value="2"/>
</dbReference>
<dbReference type="Proteomes" id="UP000747110">
    <property type="component" value="Unassembled WGS sequence"/>
</dbReference>
<dbReference type="InterPro" id="IPR012340">
    <property type="entry name" value="NA-bd_OB-fold"/>
</dbReference>
<feature type="compositionally biased region" description="Low complexity" evidence="2">
    <location>
        <begin position="88"/>
        <end position="100"/>
    </location>
</feature>